<dbReference type="HOGENOM" id="CLU_2497520_0_0_1"/>
<dbReference type="Proteomes" id="UP000030706">
    <property type="component" value="Unassembled WGS sequence"/>
</dbReference>
<dbReference type="AlphaFoldDB" id="A0A074X861"/>
<sequence length="86" mass="9213">MLRASDSLTSACAWMSVRYTYGRPADHLQLQSTSTSVGRVVLGCLKISNTLPVLPLMQSQPGSSAKTNRKSLGTIVGQKEVDNVGF</sequence>
<dbReference type="GeneID" id="40748289"/>
<name>A0A074X861_AURPU</name>
<dbReference type="EMBL" id="KL584990">
    <property type="protein sequence ID" value="KEQ81670.1"/>
    <property type="molecule type" value="Genomic_DNA"/>
</dbReference>
<protein>
    <submittedName>
        <fullName evidence="1">Uncharacterized protein</fullName>
    </submittedName>
</protein>
<evidence type="ECO:0000313" key="1">
    <source>
        <dbReference type="EMBL" id="KEQ81670.1"/>
    </source>
</evidence>
<reference evidence="1 2" key="1">
    <citation type="journal article" date="2014" name="BMC Genomics">
        <title>Genome sequencing of four Aureobasidium pullulans varieties: biotechnological potential, stress tolerance, and description of new species.</title>
        <authorList>
            <person name="Gostin Ar C."/>
            <person name="Ohm R.A."/>
            <person name="Kogej T."/>
            <person name="Sonjak S."/>
            <person name="Turk M."/>
            <person name="Zajc J."/>
            <person name="Zalar P."/>
            <person name="Grube M."/>
            <person name="Sun H."/>
            <person name="Han J."/>
            <person name="Sharma A."/>
            <person name="Chiniquy J."/>
            <person name="Ngan C.Y."/>
            <person name="Lipzen A."/>
            <person name="Barry K."/>
            <person name="Grigoriev I.V."/>
            <person name="Gunde-Cimerman N."/>
        </authorList>
    </citation>
    <scope>NUCLEOTIDE SEQUENCE [LARGE SCALE GENOMIC DNA]</scope>
    <source>
        <strain evidence="1 2">EXF-150</strain>
    </source>
</reference>
<gene>
    <name evidence="1" type="ORF">M438DRAFT_347781</name>
</gene>
<dbReference type="RefSeq" id="XP_029757857.1">
    <property type="nucleotide sequence ID" value="XM_029905983.1"/>
</dbReference>
<accession>A0A074X861</accession>
<keyword evidence="2" id="KW-1185">Reference proteome</keyword>
<evidence type="ECO:0000313" key="2">
    <source>
        <dbReference type="Proteomes" id="UP000030706"/>
    </source>
</evidence>
<organism evidence="1 2">
    <name type="scientific">Aureobasidium pullulans EXF-150</name>
    <dbReference type="NCBI Taxonomy" id="1043002"/>
    <lineage>
        <taxon>Eukaryota</taxon>
        <taxon>Fungi</taxon>
        <taxon>Dikarya</taxon>
        <taxon>Ascomycota</taxon>
        <taxon>Pezizomycotina</taxon>
        <taxon>Dothideomycetes</taxon>
        <taxon>Dothideomycetidae</taxon>
        <taxon>Dothideales</taxon>
        <taxon>Saccotheciaceae</taxon>
        <taxon>Aureobasidium</taxon>
    </lineage>
</organism>
<proteinExistence type="predicted"/>